<sequence>MPVVNDASVNLLGEFVVSQGTEDLSGEFVVGGPVASVDLAAEFVVLGGNQDLPAEFVSRNATTVGASDAAGNDPILLPSQRAAFYAAGRRWIFYSNGINLAFRSNTDAVAWSAETLVRPCTSGEQFAIHFDGTYVHYAYASPTYGSQGGIWYCRGEPQSNGTITWSSVEQKPIEPGEAGNRFLTPTVSVDSSGYPWVVWVLYDSEGPSYRLYSVRSANNDGTWSGAEGGDSLASGLDATSCPRLVPLRARRMYCLWDASGELLGKLFSDIDNPTVWGSTEDSGADIAGSRLYDAISYLDHVHLVWTEEITLKIQHKKRVYGTGWGTSHEIYDAVLADMGPAISRGSQEGPKLYVFWAPDENNPTADHVFYKVSTDDGVNWAAQVDWIDDSVDTFPLPNQQSAFEVQGEFYIGCVWVRSSPDDIRYYELEDDANAFEDLAAEFEVGQGAEDLPGEVLVRHSDTEEFPGEFIVQHEDSADLAAAFDGQTSVDLLGEFLVRHAASVELPAELIIRHEASVDLFAELIVRHSAFFNLAAGFIGQAVLNLSAEFIVRHSAIGDLSAEFIVRHSASEDLPAEVVVRHSASVELLGEFIVRHSASVELPAEFIIRHASATTLGDLYAKFAVRSVYPYWTDRRYINGVIDAAEGLIGDAKLEFIIEGVMDDIKVWAAANTVSYDSWTNIDITPTAIKRATTYGVVAALYARHTKTFQGRVIPTMAPVTVTVTGDEEKAMDHWAAKTEEMLQLYLTAQGFARIWISTEDEEPVFTMADIPADITDETSWLEWLRLREV</sequence>
<reference evidence="1" key="1">
    <citation type="submission" date="2020-03" db="EMBL/GenBank/DDBJ databases">
        <title>The deep terrestrial virosphere.</title>
        <authorList>
            <person name="Holmfeldt K."/>
            <person name="Nilsson E."/>
            <person name="Simone D."/>
            <person name="Lopez-Fernandez M."/>
            <person name="Wu X."/>
            <person name="de Brujin I."/>
            <person name="Lundin D."/>
            <person name="Andersson A."/>
            <person name="Bertilsson S."/>
            <person name="Dopson M."/>
        </authorList>
    </citation>
    <scope>NUCLEOTIDE SEQUENCE</scope>
    <source>
        <strain evidence="1">MM171B00234</strain>
    </source>
</reference>
<accession>A0A6M3MGS4</accession>
<dbReference type="AlphaFoldDB" id="A0A6M3MGS4"/>
<protein>
    <submittedName>
        <fullName evidence="1">Uncharacterized protein</fullName>
    </submittedName>
</protein>
<name>A0A6M3MGS4_9ZZZZ</name>
<dbReference type="EMBL" id="MT143884">
    <property type="protein sequence ID" value="QJB04559.1"/>
    <property type="molecule type" value="Genomic_DNA"/>
</dbReference>
<organism evidence="1">
    <name type="scientific">viral metagenome</name>
    <dbReference type="NCBI Taxonomy" id="1070528"/>
    <lineage>
        <taxon>unclassified sequences</taxon>
        <taxon>metagenomes</taxon>
        <taxon>organismal metagenomes</taxon>
    </lineage>
</organism>
<proteinExistence type="predicted"/>
<gene>
    <name evidence="1" type="ORF">MM171B00234_0060</name>
</gene>
<evidence type="ECO:0000313" key="1">
    <source>
        <dbReference type="EMBL" id="QJB04559.1"/>
    </source>
</evidence>